<dbReference type="GO" id="GO:0033178">
    <property type="term" value="C:proton-transporting two-sector ATPase complex, catalytic domain"/>
    <property type="evidence" value="ECO:0007669"/>
    <property type="project" value="InterPro"/>
</dbReference>
<proteinExistence type="inferred from homology"/>
<keyword evidence="4" id="KW-0375">Hydrogen ion transport</keyword>
<keyword evidence="2 4" id="KW-0813">Transport</keyword>
<evidence type="ECO:0000256" key="3">
    <source>
        <dbReference type="ARBA" id="ARBA00023065"/>
    </source>
</evidence>
<protein>
    <recommendedName>
        <fullName evidence="4">V-type proton ATPase subunit E</fullName>
    </recommendedName>
    <alternativeName>
        <fullName evidence="4">V-ATPase subunit E</fullName>
    </alternativeName>
</protein>
<dbReference type="EMBL" id="DVFO01000005">
    <property type="protein sequence ID" value="HIQ60130.1"/>
    <property type="molecule type" value="Genomic_DNA"/>
</dbReference>
<evidence type="ECO:0000256" key="4">
    <source>
        <dbReference type="HAMAP-Rule" id="MF_00311"/>
    </source>
</evidence>
<dbReference type="GO" id="GO:0046933">
    <property type="term" value="F:proton-transporting ATP synthase activity, rotational mechanism"/>
    <property type="evidence" value="ECO:0007669"/>
    <property type="project" value="UniProtKB-UniRule"/>
</dbReference>
<comment type="function">
    <text evidence="4">Produces ATP from ADP in the presence of a proton gradient across the membrane.</text>
</comment>
<comment type="similarity">
    <text evidence="1 4">Belongs to the V-ATPase E subunit family.</text>
</comment>
<keyword evidence="4" id="KW-0066">ATP synthesis</keyword>
<name>A0A9D0YR18_9FIRM</name>
<accession>A0A9D0YR18</accession>
<dbReference type="GO" id="GO:0046961">
    <property type="term" value="F:proton-transporting ATPase activity, rotational mechanism"/>
    <property type="evidence" value="ECO:0007669"/>
    <property type="project" value="InterPro"/>
</dbReference>
<dbReference type="Proteomes" id="UP000886879">
    <property type="component" value="Unassembled WGS sequence"/>
</dbReference>
<sequence>MDGIEKIIDRISGDAQREVDDVLAQAKAEAEAITAKYQAQAKAEADDILARGEKAAAERSERLASVAQLECRKEVLRAKQEVVEEAFQLAMKKLTQLPQEKCVALLADLAAQAASKGTEALIFSAADRARLGKAVVVAANQKLGDRGHLTLSQEKRPMQGGFILSDGRVEVNCTFDTLVRLQRGTLSTQVADVLFD</sequence>
<keyword evidence="3 4" id="KW-0406">Ion transport</keyword>
<dbReference type="SUPFAM" id="SSF160527">
    <property type="entry name" value="V-type ATPase subunit E-like"/>
    <property type="match status" value="1"/>
</dbReference>
<evidence type="ECO:0000256" key="1">
    <source>
        <dbReference type="ARBA" id="ARBA00005901"/>
    </source>
</evidence>
<dbReference type="GO" id="GO:0042777">
    <property type="term" value="P:proton motive force-driven plasma membrane ATP synthesis"/>
    <property type="evidence" value="ECO:0007669"/>
    <property type="project" value="UniProtKB-UniRule"/>
</dbReference>
<feature type="coiled-coil region" evidence="5">
    <location>
        <begin position="23"/>
        <end position="86"/>
    </location>
</feature>
<evidence type="ECO:0000256" key="5">
    <source>
        <dbReference type="SAM" id="Coils"/>
    </source>
</evidence>
<dbReference type="AlphaFoldDB" id="A0A9D0YR18"/>
<reference evidence="6" key="2">
    <citation type="journal article" date="2021" name="PeerJ">
        <title>Extensive microbial diversity within the chicken gut microbiome revealed by metagenomics and culture.</title>
        <authorList>
            <person name="Gilroy R."/>
            <person name="Ravi A."/>
            <person name="Getino M."/>
            <person name="Pursley I."/>
            <person name="Horton D.L."/>
            <person name="Alikhan N.F."/>
            <person name="Baker D."/>
            <person name="Gharbi K."/>
            <person name="Hall N."/>
            <person name="Watson M."/>
            <person name="Adriaenssens E.M."/>
            <person name="Foster-Nyarko E."/>
            <person name="Jarju S."/>
            <person name="Secka A."/>
            <person name="Antonio M."/>
            <person name="Oren A."/>
            <person name="Chaudhuri R.R."/>
            <person name="La Ragione R."/>
            <person name="Hildebrand F."/>
            <person name="Pallen M.J."/>
        </authorList>
    </citation>
    <scope>NUCLEOTIDE SEQUENCE</scope>
    <source>
        <strain evidence="6">ChiGjej2B2-12916</strain>
    </source>
</reference>
<dbReference type="Pfam" id="PF01991">
    <property type="entry name" value="vATP-synt_E"/>
    <property type="match status" value="1"/>
</dbReference>
<dbReference type="GO" id="GO:0005524">
    <property type="term" value="F:ATP binding"/>
    <property type="evidence" value="ECO:0007669"/>
    <property type="project" value="UniProtKB-UniRule"/>
</dbReference>
<evidence type="ECO:0000256" key="2">
    <source>
        <dbReference type="ARBA" id="ARBA00022448"/>
    </source>
</evidence>
<evidence type="ECO:0000313" key="6">
    <source>
        <dbReference type="EMBL" id="HIQ60130.1"/>
    </source>
</evidence>
<evidence type="ECO:0000313" key="7">
    <source>
        <dbReference type="Proteomes" id="UP000886879"/>
    </source>
</evidence>
<dbReference type="InterPro" id="IPR002842">
    <property type="entry name" value="ATPase_V1_Esu"/>
</dbReference>
<keyword evidence="5" id="KW-0175">Coiled coil</keyword>
<comment type="caution">
    <text evidence="6">The sequence shown here is derived from an EMBL/GenBank/DDBJ whole genome shotgun (WGS) entry which is preliminary data.</text>
</comment>
<dbReference type="Gene3D" id="1.20.5.620">
    <property type="entry name" value="F1F0 ATP synthase subunit B, membrane domain"/>
    <property type="match status" value="1"/>
</dbReference>
<reference evidence="6" key="1">
    <citation type="submission" date="2020-10" db="EMBL/GenBank/DDBJ databases">
        <authorList>
            <person name="Gilroy R."/>
        </authorList>
    </citation>
    <scope>NUCLEOTIDE SEQUENCE</scope>
    <source>
        <strain evidence="6">ChiGjej2B2-12916</strain>
    </source>
</reference>
<dbReference type="HAMAP" id="MF_00311">
    <property type="entry name" value="ATP_synth_E_arch"/>
    <property type="match status" value="1"/>
</dbReference>
<gene>
    <name evidence="4" type="primary">atpE</name>
    <name evidence="6" type="ORF">IAD31_00805</name>
</gene>
<organism evidence="6 7">
    <name type="scientific">Candidatus Enterenecus faecium</name>
    <dbReference type="NCBI Taxonomy" id="2840780"/>
    <lineage>
        <taxon>Bacteria</taxon>
        <taxon>Bacillati</taxon>
        <taxon>Bacillota</taxon>
        <taxon>Clostridia</taxon>
        <taxon>Eubacteriales</taxon>
        <taxon>Candidatus Enterenecus</taxon>
    </lineage>
</organism>